<name>A0A9N8WJW2_9GLOM</name>
<organism evidence="1 2">
    <name type="scientific">Paraglomus occultum</name>
    <dbReference type="NCBI Taxonomy" id="144539"/>
    <lineage>
        <taxon>Eukaryota</taxon>
        <taxon>Fungi</taxon>
        <taxon>Fungi incertae sedis</taxon>
        <taxon>Mucoromycota</taxon>
        <taxon>Glomeromycotina</taxon>
        <taxon>Glomeromycetes</taxon>
        <taxon>Paraglomerales</taxon>
        <taxon>Paraglomeraceae</taxon>
        <taxon>Paraglomus</taxon>
    </lineage>
</organism>
<reference evidence="1" key="1">
    <citation type="submission" date="2021-06" db="EMBL/GenBank/DDBJ databases">
        <authorList>
            <person name="Kallberg Y."/>
            <person name="Tangrot J."/>
            <person name="Rosling A."/>
        </authorList>
    </citation>
    <scope>NUCLEOTIDE SEQUENCE</scope>
    <source>
        <strain evidence="1">IA702</strain>
    </source>
</reference>
<proteinExistence type="predicted"/>
<evidence type="ECO:0000313" key="1">
    <source>
        <dbReference type="EMBL" id="CAG8485916.1"/>
    </source>
</evidence>
<keyword evidence="2" id="KW-1185">Reference proteome</keyword>
<dbReference type="Proteomes" id="UP000789572">
    <property type="component" value="Unassembled WGS sequence"/>
</dbReference>
<gene>
    <name evidence="1" type="ORF">POCULU_LOCUS1801</name>
</gene>
<comment type="caution">
    <text evidence="1">The sequence shown here is derived from an EMBL/GenBank/DDBJ whole genome shotgun (WGS) entry which is preliminary data.</text>
</comment>
<sequence length="556" mass="62351">MDLGDIHGGTLLKSGIKLGLNVYMDYKAKKTCERVLTVQFRKLMAQGYLSVIGDNGFQLTDNALAEKIGLTAYPDVQAFLRIMNFNVEEVAAVAETRVQIWLNKKYQPWDKRIGNAWPKGANIAKFMRKRASDALNLWYAPNSFGARQSFGQSMSYLVNAEALEGDDPNAKNNAMVIVTRIIGLAQMCGISEIGLVDIIEGLSMSCLFETIARALVAGLRGRHPSEVFNIGLGVRGSSENVHKNFAMVANGFKGPREVIGKYTGGRVVLNLIVAEVVVRDRLNEGEEIWCMSGWAETLRRRTAKLKENVATDIHGNQLRRMKWFKVTLSIKRVNGVPLAKIKQIGTLPVRDRLWGSITGTACPCTSPDPRKKLKNGSRVGKVKLNFKSLDSNNFVKPKPIPKQSVRVYETYGDAVVHLFLSHYLLSATSERQSIASADRKGKGQMGRRPDIMFVLKYLEVFFELLYVECSRLYCTQQKKVDNEVKLWRETNDGMYYVCKVLKPDKDQFGVVGVQVAENMLHLNILVRNRANVHQYYHLQSAEIPVQLSDAKVVANL</sequence>
<dbReference type="OrthoDB" id="4428833at2759"/>
<evidence type="ECO:0000313" key="2">
    <source>
        <dbReference type="Proteomes" id="UP000789572"/>
    </source>
</evidence>
<accession>A0A9N8WJW2</accession>
<protein>
    <submittedName>
        <fullName evidence="1">3320_t:CDS:1</fullName>
    </submittedName>
</protein>
<dbReference type="EMBL" id="CAJVPJ010000146">
    <property type="protein sequence ID" value="CAG8485916.1"/>
    <property type="molecule type" value="Genomic_DNA"/>
</dbReference>
<dbReference type="AlphaFoldDB" id="A0A9N8WJW2"/>